<reference evidence="3" key="2">
    <citation type="journal article" date="2020" name="Nat. Commun.">
        <title>Large-scale genome sequencing of mycorrhizal fungi provides insights into the early evolution of symbiotic traits.</title>
        <authorList>
            <person name="Miyauchi S."/>
            <person name="Kiss E."/>
            <person name="Kuo A."/>
            <person name="Drula E."/>
            <person name="Kohler A."/>
            <person name="Sanchez-Garcia M."/>
            <person name="Morin E."/>
            <person name="Andreopoulos B."/>
            <person name="Barry K.W."/>
            <person name="Bonito G."/>
            <person name="Buee M."/>
            <person name="Carver A."/>
            <person name="Chen C."/>
            <person name="Cichocki N."/>
            <person name="Clum A."/>
            <person name="Culley D."/>
            <person name="Crous P.W."/>
            <person name="Fauchery L."/>
            <person name="Girlanda M."/>
            <person name="Hayes R.D."/>
            <person name="Keri Z."/>
            <person name="LaButti K."/>
            <person name="Lipzen A."/>
            <person name="Lombard V."/>
            <person name="Magnuson J."/>
            <person name="Maillard F."/>
            <person name="Murat C."/>
            <person name="Nolan M."/>
            <person name="Ohm R.A."/>
            <person name="Pangilinan J."/>
            <person name="Pereira M.F."/>
            <person name="Perotto S."/>
            <person name="Peter M."/>
            <person name="Pfister S."/>
            <person name="Riley R."/>
            <person name="Sitrit Y."/>
            <person name="Stielow J.B."/>
            <person name="Szollosi G."/>
            <person name="Zifcakova L."/>
            <person name="Stursova M."/>
            <person name="Spatafora J.W."/>
            <person name="Tedersoo L."/>
            <person name="Vaario L.M."/>
            <person name="Yamada A."/>
            <person name="Yan M."/>
            <person name="Wang P."/>
            <person name="Xu J."/>
            <person name="Bruns T."/>
            <person name="Baldrian P."/>
            <person name="Vilgalys R."/>
            <person name="Dunand C."/>
            <person name="Henrissat B."/>
            <person name="Grigoriev I.V."/>
            <person name="Hibbett D."/>
            <person name="Nagy L.G."/>
            <person name="Martin F.M."/>
        </authorList>
    </citation>
    <scope>NUCLEOTIDE SEQUENCE</scope>
    <source>
        <strain evidence="3">BED1</strain>
    </source>
</reference>
<keyword evidence="4" id="KW-1185">Reference proteome</keyword>
<evidence type="ECO:0000256" key="2">
    <source>
        <dbReference type="SAM" id="Phobius"/>
    </source>
</evidence>
<dbReference type="Proteomes" id="UP001194468">
    <property type="component" value="Unassembled WGS sequence"/>
</dbReference>
<keyword evidence="2" id="KW-0472">Membrane</keyword>
<feature type="compositionally biased region" description="Basic and acidic residues" evidence="1">
    <location>
        <begin position="9"/>
        <end position="21"/>
    </location>
</feature>
<protein>
    <submittedName>
        <fullName evidence="3">Uncharacterized protein</fullName>
    </submittedName>
</protein>
<organism evidence="3 4">
    <name type="scientific">Boletus edulis BED1</name>
    <dbReference type="NCBI Taxonomy" id="1328754"/>
    <lineage>
        <taxon>Eukaryota</taxon>
        <taxon>Fungi</taxon>
        <taxon>Dikarya</taxon>
        <taxon>Basidiomycota</taxon>
        <taxon>Agaricomycotina</taxon>
        <taxon>Agaricomycetes</taxon>
        <taxon>Agaricomycetidae</taxon>
        <taxon>Boletales</taxon>
        <taxon>Boletineae</taxon>
        <taxon>Boletaceae</taxon>
        <taxon>Boletoideae</taxon>
        <taxon>Boletus</taxon>
    </lineage>
</organism>
<evidence type="ECO:0000313" key="4">
    <source>
        <dbReference type="Proteomes" id="UP001194468"/>
    </source>
</evidence>
<keyword evidence="2" id="KW-0812">Transmembrane</keyword>
<accession>A0AAD4BLA3</accession>
<evidence type="ECO:0000313" key="3">
    <source>
        <dbReference type="EMBL" id="KAF8434187.1"/>
    </source>
</evidence>
<feature type="region of interest" description="Disordered" evidence="1">
    <location>
        <begin position="9"/>
        <end position="33"/>
    </location>
</feature>
<proteinExistence type="predicted"/>
<keyword evidence="2" id="KW-1133">Transmembrane helix</keyword>
<comment type="caution">
    <text evidence="3">The sequence shown here is derived from an EMBL/GenBank/DDBJ whole genome shotgun (WGS) entry which is preliminary data.</text>
</comment>
<feature type="transmembrane region" description="Helical" evidence="2">
    <location>
        <begin position="101"/>
        <end position="124"/>
    </location>
</feature>
<gene>
    <name evidence="3" type="ORF">L210DRAFT_2672811</name>
</gene>
<evidence type="ECO:0000256" key="1">
    <source>
        <dbReference type="SAM" id="MobiDB-lite"/>
    </source>
</evidence>
<feature type="transmembrane region" description="Helical" evidence="2">
    <location>
        <begin position="59"/>
        <end position="81"/>
    </location>
</feature>
<feature type="transmembrane region" description="Helical" evidence="2">
    <location>
        <begin position="174"/>
        <end position="196"/>
    </location>
</feature>
<dbReference type="EMBL" id="WHUW01000030">
    <property type="protein sequence ID" value="KAF8434187.1"/>
    <property type="molecule type" value="Genomic_DNA"/>
</dbReference>
<sequence length="198" mass="21648">MSDILEKIHPHNSDLELDHRGSPRATSDVPASSVPLLTPPEISRVSQGSSFISLWQRGVLLFVPTISIVYLAFCYVVHYRVVPAKVSGLTADTTTQFLTNIGSAITTINIIIISLALLPLKSFLSELKSEEFFRLLSAPKNRRGVELSAINGISNSSYGFLESILVVINRHCSLYYVVAFIAGVFVWAVSTLAPAARE</sequence>
<dbReference type="AlphaFoldDB" id="A0AAD4BLA3"/>
<reference evidence="3" key="1">
    <citation type="submission" date="2019-10" db="EMBL/GenBank/DDBJ databases">
        <authorList>
            <consortium name="DOE Joint Genome Institute"/>
            <person name="Kuo A."/>
            <person name="Miyauchi S."/>
            <person name="Kiss E."/>
            <person name="Drula E."/>
            <person name="Kohler A."/>
            <person name="Sanchez-Garcia M."/>
            <person name="Andreopoulos B."/>
            <person name="Barry K.W."/>
            <person name="Bonito G."/>
            <person name="Buee M."/>
            <person name="Carver A."/>
            <person name="Chen C."/>
            <person name="Cichocki N."/>
            <person name="Clum A."/>
            <person name="Culley D."/>
            <person name="Crous P.W."/>
            <person name="Fauchery L."/>
            <person name="Girlanda M."/>
            <person name="Hayes R."/>
            <person name="Keri Z."/>
            <person name="LaButti K."/>
            <person name="Lipzen A."/>
            <person name="Lombard V."/>
            <person name="Magnuson J."/>
            <person name="Maillard F."/>
            <person name="Morin E."/>
            <person name="Murat C."/>
            <person name="Nolan M."/>
            <person name="Ohm R."/>
            <person name="Pangilinan J."/>
            <person name="Pereira M."/>
            <person name="Perotto S."/>
            <person name="Peter M."/>
            <person name="Riley R."/>
            <person name="Sitrit Y."/>
            <person name="Stielow B."/>
            <person name="Szollosi G."/>
            <person name="Zifcakova L."/>
            <person name="Stursova M."/>
            <person name="Spatafora J.W."/>
            <person name="Tedersoo L."/>
            <person name="Vaario L.-M."/>
            <person name="Yamada A."/>
            <person name="Yan M."/>
            <person name="Wang P."/>
            <person name="Xu J."/>
            <person name="Bruns T."/>
            <person name="Baldrian P."/>
            <person name="Vilgalys R."/>
            <person name="Henrissat B."/>
            <person name="Grigoriev I.V."/>
            <person name="Hibbett D."/>
            <person name="Nagy L.G."/>
            <person name="Martin F.M."/>
        </authorList>
    </citation>
    <scope>NUCLEOTIDE SEQUENCE</scope>
    <source>
        <strain evidence="3">BED1</strain>
    </source>
</reference>
<name>A0AAD4BLA3_BOLED</name>